<dbReference type="OrthoDB" id="3196168at2759"/>
<accession>A0A9C6XUH5</accession>
<dbReference type="InterPro" id="IPR013126">
    <property type="entry name" value="Hsp_70_fam"/>
</dbReference>
<dbReference type="GO" id="GO:0005524">
    <property type="term" value="F:ATP binding"/>
    <property type="evidence" value="ECO:0007669"/>
    <property type="project" value="UniProtKB-KW"/>
</dbReference>
<comment type="similarity">
    <text evidence="1">Belongs to the heat shock protein 70 family.</text>
</comment>
<dbReference type="GeneID" id="127751804"/>
<dbReference type="Gene3D" id="2.60.34.10">
    <property type="entry name" value="Substrate Binding Domain Of DNAk, Chain A, domain 1"/>
    <property type="match status" value="1"/>
</dbReference>
<name>A0A9C6XUH5_FRAOC</name>
<dbReference type="AlphaFoldDB" id="A0A9C6XUH5"/>
<dbReference type="Proteomes" id="UP000504606">
    <property type="component" value="Unplaced"/>
</dbReference>
<dbReference type="RefSeq" id="XP_052131849.1">
    <property type="nucleotide sequence ID" value="XM_052275889.1"/>
</dbReference>
<evidence type="ECO:0000256" key="2">
    <source>
        <dbReference type="ARBA" id="ARBA00022741"/>
    </source>
</evidence>
<keyword evidence="4" id="KW-1185">Reference proteome</keyword>
<evidence type="ECO:0000313" key="4">
    <source>
        <dbReference type="Proteomes" id="UP000504606"/>
    </source>
</evidence>
<reference evidence="5" key="1">
    <citation type="journal article" date="2018" name="Proc. Natl. Acad. Sci. U.S.A.">
        <title>Phylogenomics and the evolution of hemipteroid insects.</title>
        <authorList>
            <person name="Johnson K.P."/>
            <person name="Dietrich C.H."/>
            <person name="Friedrich F."/>
            <person name="Beutel R.G."/>
            <person name="Wipfler B."/>
            <person name="Peters R.S."/>
            <person name="Allen J.M."/>
            <person name="Petersen M."/>
            <person name="Donath A."/>
            <person name="Walden K.K."/>
            <person name="Kozlov A.M."/>
            <person name="Podsiadlowski L."/>
            <person name="Mayer C."/>
            <person name="Meusemann K."/>
            <person name="Vasilikopoulos A."/>
            <person name="Waterhouse R.M."/>
            <person name="Cameron S.L."/>
            <person name="Weirauch C."/>
            <person name="Swanson D.R."/>
            <person name="Percy D.M."/>
            <person name="Hardy N.B."/>
            <person name="Terry I."/>
            <person name="Liu S."/>
            <person name="Zhou X."/>
            <person name="Misof B."/>
            <person name="Robertson H.M."/>
            <person name="Yoshizawa K."/>
        </authorList>
    </citation>
    <scope>NUCLEOTIDE SEQUENCE</scope>
    <source>
        <tissue evidence="5">Whole organism</tissue>
    </source>
</reference>
<protein>
    <submittedName>
        <fullName evidence="5">Chaperone protein DnaK-like</fullName>
    </submittedName>
</protein>
<dbReference type="KEGG" id="foc:127751804"/>
<dbReference type="GO" id="GO:0140662">
    <property type="term" value="F:ATP-dependent protein folding chaperone"/>
    <property type="evidence" value="ECO:0007669"/>
    <property type="project" value="InterPro"/>
</dbReference>
<evidence type="ECO:0000313" key="5">
    <source>
        <dbReference type="RefSeq" id="XP_052131849.1"/>
    </source>
</evidence>
<keyword evidence="3" id="KW-0067">ATP-binding</keyword>
<keyword evidence="2" id="KW-0547">Nucleotide-binding</keyword>
<reference evidence="5" key="2">
    <citation type="submission" date="2025-08" db="UniProtKB">
        <authorList>
            <consortium name="RefSeq"/>
        </authorList>
    </citation>
    <scope>IDENTIFICATION</scope>
    <source>
        <tissue evidence="5">Whole organism</tissue>
    </source>
</reference>
<dbReference type="SUPFAM" id="SSF100920">
    <property type="entry name" value="Heat shock protein 70kD (HSP70), peptide-binding domain"/>
    <property type="match status" value="1"/>
</dbReference>
<dbReference type="InterPro" id="IPR029047">
    <property type="entry name" value="HSP70_peptide-bd_sf"/>
</dbReference>
<dbReference type="PANTHER" id="PTHR19375">
    <property type="entry name" value="HEAT SHOCK PROTEIN 70KDA"/>
    <property type="match status" value="1"/>
</dbReference>
<proteinExistence type="inferred from homology"/>
<dbReference type="Pfam" id="PF00012">
    <property type="entry name" value="HSP70"/>
    <property type="match status" value="1"/>
</dbReference>
<sequence>MCKGHLERLKKTPHMNASDCAKVSTEVEESFTNLRRLCMAEVDRRQRRRILQVFLETVLKDGEPLRTFAQGFLTWLEQHPTAAKEQLEEVMASVRDARGSLQEADKLAEAAMTKRGLATLSVQGMQGIAQKLGLRSTGPPTAQLDKTPVELQIGGNKLVVMKGVTSLSMGVATADGLVAVLIPRNTPLPCKVTRTFTTASDNQEEAIIKLCLGEGVRWGDNHILGELTLAVPAAGPRGQVDIDTTFALDAGGVLTVTALERSSKEEASVTLQCESSLESARL</sequence>
<gene>
    <name evidence="5" type="primary">LOC127751804</name>
</gene>
<organism evidence="4 5">
    <name type="scientific">Frankliniella occidentalis</name>
    <name type="common">Western flower thrips</name>
    <name type="synonym">Euthrips occidentalis</name>
    <dbReference type="NCBI Taxonomy" id="133901"/>
    <lineage>
        <taxon>Eukaryota</taxon>
        <taxon>Metazoa</taxon>
        <taxon>Ecdysozoa</taxon>
        <taxon>Arthropoda</taxon>
        <taxon>Hexapoda</taxon>
        <taxon>Insecta</taxon>
        <taxon>Pterygota</taxon>
        <taxon>Neoptera</taxon>
        <taxon>Paraneoptera</taxon>
        <taxon>Thysanoptera</taxon>
        <taxon>Terebrantia</taxon>
        <taxon>Thripoidea</taxon>
        <taxon>Thripidae</taxon>
        <taxon>Frankliniella</taxon>
    </lineage>
</organism>
<evidence type="ECO:0000256" key="1">
    <source>
        <dbReference type="ARBA" id="ARBA00007381"/>
    </source>
</evidence>
<evidence type="ECO:0000256" key="3">
    <source>
        <dbReference type="ARBA" id="ARBA00022840"/>
    </source>
</evidence>